<dbReference type="Proteomes" id="UP000597762">
    <property type="component" value="Unassembled WGS sequence"/>
</dbReference>
<feature type="region of interest" description="Disordered" evidence="1">
    <location>
        <begin position="62"/>
        <end position="101"/>
    </location>
</feature>
<sequence>MRINLFVTSCPHSCVQPESASRYRDRCKPIALPSLTFYCFGCHLKRRKLLGRRTAAVSAARAARASETPEQTSLRLSRMASRSASRLSTENDGAQTERLASAASTMSARCARLSVEERSFQNSQDAVRVARVEGFTVPSTENPSSFAGSHRQSLLQGFRNTRASVASRASEQPQETAHRRFRNAQSTASARALESPAQTTVRRVRNARSTESARALESPARTTVRRVRNARSTAPARVLECPGQTTVRRVRNARSTASARAAENSEVCRQRLENISNFELL</sequence>
<evidence type="ECO:0000313" key="2">
    <source>
        <dbReference type="EMBL" id="CAE1250826.1"/>
    </source>
</evidence>
<keyword evidence="3" id="KW-1185">Reference proteome</keyword>
<reference evidence="2" key="1">
    <citation type="submission" date="2021-01" db="EMBL/GenBank/DDBJ databases">
        <authorList>
            <person name="Li R."/>
            <person name="Bekaert M."/>
        </authorList>
    </citation>
    <scope>NUCLEOTIDE SEQUENCE</scope>
    <source>
        <strain evidence="2">Farmed</strain>
    </source>
</reference>
<feature type="region of interest" description="Disordered" evidence="1">
    <location>
        <begin position="167"/>
        <end position="219"/>
    </location>
</feature>
<comment type="caution">
    <text evidence="2">The sequence shown here is derived from an EMBL/GenBank/DDBJ whole genome shotgun (WGS) entry which is preliminary data.</text>
</comment>
<gene>
    <name evidence="2" type="ORF">SPHA_27286</name>
</gene>
<feature type="compositionally biased region" description="Polar residues" evidence="1">
    <location>
        <begin position="196"/>
        <end position="212"/>
    </location>
</feature>
<organism evidence="2 3">
    <name type="scientific">Acanthosepion pharaonis</name>
    <name type="common">Pharaoh cuttlefish</name>
    <name type="synonym">Sepia pharaonis</name>
    <dbReference type="NCBI Taxonomy" id="158019"/>
    <lineage>
        <taxon>Eukaryota</taxon>
        <taxon>Metazoa</taxon>
        <taxon>Spiralia</taxon>
        <taxon>Lophotrochozoa</taxon>
        <taxon>Mollusca</taxon>
        <taxon>Cephalopoda</taxon>
        <taxon>Coleoidea</taxon>
        <taxon>Decapodiformes</taxon>
        <taxon>Sepiida</taxon>
        <taxon>Sepiina</taxon>
        <taxon>Sepiidae</taxon>
        <taxon>Acanthosepion</taxon>
    </lineage>
</organism>
<dbReference type="AlphaFoldDB" id="A0A812C0Q7"/>
<feature type="compositionally biased region" description="Low complexity" evidence="1">
    <location>
        <begin position="73"/>
        <end position="88"/>
    </location>
</feature>
<evidence type="ECO:0000256" key="1">
    <source>
        <dbReference type="SAM" id="MobiDB-lite"/>
    </source>
</evidence>
<protein>
    <submittedName>
        <fullName evidence="2">Uncharacterized protein</fullName>
    </submittedName>
</protein>
<accession>A0A812C0Q7</accession>
<evidence type="ECO:0000313" key="3">
    <source>
        <dbReference type="Proteomes" id="UP000597762"/>
    </source>
</evidence>
<dbReference type="OrthoDB" id="6425635at2759"/>
<proteinExistence type="predicted"/>
<dbReference type="EMBL" id="CAHIKZ030001052">
    <property type="protein sequence ID" value="CAE1250826.1"/>
    <property type="molecule type" value="Genomic_DNA"/>
</dbReference>
<name>A0A812C0Q7_ACAPH</name>